<gene>
    <name evidence="2" type="ORF">HELGO_WM20769</name>
</gene>
<dbReference type="InterPro" id="IPR027417">
    <property type="entry name" value="P-loop_NTPase"/>
</dbReference>
<organism evidence="2">
    <name type="scientific">uncultured Sulfurovum sp</name>
    <dbReference type="NCBI Taxonomy" id="269237"/>
    <lineage>
        <taxon>Bacteria</taxon>
        <taxon>Pseudomonadati</taxon>
        <taxon>Campylobacterota</taxon>
        <taxon>Epsilonproteobacteria</taxon>
        <taxon>Campylobacterales</taxon>
        <taxon>Sulfurovaceae</taxon>
        <taxon>Sulfurovum</taxon>
        <taxon>environmental samples</taxon>
    </lineage>
</organism>
<name>A0A6S6U6K7_9BACT</name>
<feature type="domain" description="AAA" evidence="1">
    <location>
        <begin position="33"/>
        <end position="154"/>
    </location>
</feature>
<dbReference type="Pfam" id="PF13173">
    <property type="entry name" value="AAA_14"/>
    <property type="match status" value="1"/>
</dbReference>
<proteinExistence type="predicted"/>
<dbReference type="InterPro" id="IPR041682">
    <property type="entry name" value="AAA_14"/>
</dbReference>
<evidence type="ECO:0000259" key="1">
    <source>
        <dbReference type="Pfam" id="PF13173"/>
    </source>
</evidence>
<sequence>MLTKLLENSALYINLVETPRKRYFYDEIDHVDKLIGIIGARGVGKTTYILNYLKNNSLSLSKKFYLSADNIVLSNSSLLEIAKEFAAKGGELLAIDEIHKYKNFEIELKQIYDMLPLKVIFSGSSAIELEHAKADLSRRAVIYRVNGLSFREFLEFKKGIQLDSYSLDDILTEHTDIAFEIVKKIKPLEFWEEYLEYGYYPFYFENPNRYSIKLNETINTAIEVDIPSIFKIKYEYIINLKKLVKLICSSEPFTLNIQELSSKIGIDRDTLYLYFEYLDRGKIFNVIRAKSKGDNIFSKPDKIYLNNPNLNYSYCNHATIGMIRETIFTTFLKTNHDLSIPKKGDFLVDEEYLFEIGGKNKSFKQIKDIPNSYVVADDIEVGFGNKVPLWLFGFLY</sequence>
<dbReference type="EMBL" id="CACVAS010000119">
    <property type="protein sequence ID" value="CAA6824393.1"/>
    <property type="molecule type" value="Genomic_DNA"/>
</dbReference>
<evidence type="ECO:0000313" key="2">
    <source>
        <dbReference type="EMBL" id="CAA6824393.1"/>
    </source>
</evidence>
<dbReference type="SUPFAM" id="SSF52540">
    <property type="entry name" value="P-loop containing nucleoside triphosphate hydrolases"/>
    <property type="match status" value="1"/>
</dbReference>
<accession>A0A6S6U6K7</accession>
<dbReference type="PANTHER" id="PTHR42990:SF1">
    <property type="entry name" value="AAA+ ATPASE DOMAIN-CONTAINING PROTEIN"/>
    <property type="match status" value="1"/>
</dbReference>
<dbReference type="AlphaFoldDB" id="A0A6S6U6K7"/>
<dbReference type="PANTHER" id="PTHR42990">
    <property type="entry name" value="ATPASE"/>
    <property type="match status" value="1"/>
</dbReference>
<protein>
    <submittedName>
        <fullName evidence="2">ATPase component BioM of energizing module of biotin ECF transporter</fullName>
    </submittedName>
</protein>
<reference evidence="2" key="1">
    <citation type="submission" date="2020-01" db="EMBL/GenBank/DDBJ databases">
        <authorList>
            <person name="Meier V. D."/>
            <person name="Meier V D."/>
        </authorList>
    </citation>
    <scope>NUCLEOTIDE SEQUENCE</scope>
    <source>
        <strain evidence="2">HLG_WM_MAG_01</strain>
    </source>
</reference>